<dbReference type="Proteomes" id="UP001202328">
    <property type="component" value="Unassembled WGS sequence"/>
</dbReference>
<proteinExistence type="predicted"/>
<dbReference type="EMBL" id="JAJJMB010012161">
    <property type="protein sequence ID" value="KAI3885229.1"/>
    <property type="molecule type" value="Genomic_DNA"/>
</dbReference>
<feature type="compositionally biased region" description="Acidic residues" evidence="1">
    <location>
        <begin position="57"/>
        <end position="68"/>
    </location>
</feature>
<dbReference type="AlphaFoldDB" id="A0AAD4XCI2"/>
<protein>
    <submittedName>
        <fullName evidence="2">Uncharacterized protein</fullName>
    </submittedName>
</protein>
<evidence type="ECO:0000313" key="3">
    <source>
        <dbReference type="Proteomes" id="UP001202328"/>
    </source>
</evidence>
<gene>
    <name evidence="2" type="ORF">MKW98_002621</name>
</gene>
<reference evidence="2" key="1">
    <citation type="submission" date="2022-04" db="EMBL/GenBank/DDBJ databases">
        <title>A functionally conserved STORR gene fusion in Papaver species that diverged 16.8 million years ago.</title>
        <authorList>
            <person name="Catania T."/>
        </authorList>
    </citation>
    <scope>NUCLEOTIDE SEQUENCE</scope>
    <source>
        <strain evidence="2">S-188037</strain>
    </source>
</reference>
<organism evidence="2 3">
    <name type="scientific">Papaver atlanticum</name>
    <dbReference type="NCBI Taxonomy" id="357466"/>
    <lineage>
        <taxon>Eukaryota</taxon>
        <taxon>Viridiplantae</taxon>
        <taxon>Streptophyta</taxon>
        <taxon>Embryophyta</taxon>
        <taxon>Tracheophyta</taxon>
        <taxon>Spermatophyta</taxon>
        <taxon>Magnoliopsida</taxon>
        <taxon>Ranunculales</taxon>
        <taxon>Papaveraceae</taxon>
        <taxon>Papaveroideae</taxon>
        <taxon>Papaver</taxon>
    </lineage>
</organism>
<keyword evidence="3" id="KW-1185">Reference proteome</keyword>
<comment type="caution">
    <text evidence="2">The sequence shown here is derived from an EMBL/GenBank/DDBJ whole genome shotgun (WGS) entry which is preliminary data.</text>
</comment>
<name>A0AAD4XCI2_9MAGN</name>
<sequence length="134" mass="15313">MPLLLVKHILDHFSFSQACFRSDSTNNSNTSTKSANGDEICDDNQVSVVFDPSEVPSFDDLEEDQEEEENKRDDECEESSSLYDHGHGEKKRRRLSIVSSTSLNVQPMKSFNPFDDGTFSQILTFWKKKEGQRV</sequence>
<accession>A0AAD4XCI2</accession>
<evidence type="ECO:0000256" key="1">
    <source>
        <dbReference type="SAM" id="MobiDB-lite"/>
    </source>
</evidence>
<evidence type="ECO:0000313" key="2">
    <source>
        <dbReference type="EMBL" id="KAI3885229.1"/>
    </source>
</evidence>
<feature type="region of interest" description="Disordered" evidence="1">
    <location>
        <begin position="53"/>
        <end position="94"/>
    </location>
</feature>